<dbReference type="InterPro" id="IPR029063">
    <property type="entry name" value="SAM-dependent_MTases_sf"/>
</dbReference>
<dbReference type="Proteomes" id="UP001611415">
    <property type="component" value="Unassembled WGS sequence"/>
</dbReference>
<dbReference type="RefSeq" id="WP_397091631.1">
    <property type="nucleotide sequence ID" value="NZ_JBIRYO010000003.1"/>
</dbReference>
<protein>
    <submittedName>
        <fullName evidence="2">DUF1156 domain-containing protein</fullName>
    </submittedName>
</protein>
<dbReference type="InterPro" id="IPR002052">
    <property type="entry name" value="DNA_methylase_N6_adenine_CS"/>
</dbReference>
<dbReference type="EMBL" id="JBIRYO010000003">
    <property type="protein sequence ID" value="MFI2473088.1"/>
    <property type="molecule type" value="Genomic_DNA"/>
</dbReference>
<proteinExistence type="predicted"/>
<sequence>MVQNRKLIEVALPLEAINRASLAEKSRKVGKPQNLHHWWSRKPITAARAMLLAQLIDDPSSDPDRFPTEGAVRAERERLHQLIAQAVEWGEVTKPSSGLRTALRPLIPDVTVTDPFVGGGSIPLAAAQLGVNSSSSDLNPVAVLLTKALVEVPARFVDYKPVHPDNTAAQLIDWNGSLGLVADIEAYGRWLHSQAAEQLRTLFPTIDGYPTLAWVWARTAACPNPVCRIDVPLVSKWWLAKKSGKEAIIVPQIVDDPSHISGLRFSFSISHDVRDLPKTGTMSGRTGTECLSCGASISVSHVRKEGLAGRMGMTLTAVVADGGSRRLYFAPSSEHITAANVARPVAPVSGDISSNPRWFSPPLYGLTEFSDLFTNRQLKAMLTFSDLIADARQMVLKDALRIGMGRGEALVHGGSGAEAYADAIGLYLGLAVSRLADWSNNQCKWEANGEVSQHLYTAQAMDMAWDMSEANVLGGGNSGSFLACLKSIINPLRMARPGGKHSVLQFDARHAPLANCVVATDPPYFDNIDYSDLSDFFYVWQRHILAQSFPDLFRTMLVPKVGELVANAHRSGGNELASREFLTGFVEVFGHIRENVSPEFPVVVYYASKQAESAGAGNNRWSTILQAMVDANWQVVRTWPIRTENVSRRVAIGNNSMTTSTVLVLRPRGAHAPRVNFSTFLDELRTSLSAAVGELESGGVAPVDMQQAAIGPGMAVFSQYGEVLEADGSPMTVSSALVRINEVLDEVVNEEEGDFDAPTRFAVQWYRYNGYATGPFGDADDIARGRNTSVDAMEREGILIKRAGRVELLSPIKLPKDYNTVGDRHISQWEVLHHSIRALESDGITTAGKFIQQVMNRGDGGVNLDIVRELAHLLFRIAEDKRWTKDALSFNTLVTSWPEILRLARTPGRPAPAQATFDFEDDK</sequence>
<name>A0ABW7WW78_9NOCA</name>
<accession>A0ABW7WW78</accession>
<dbReference type="Pfam" id="PF06634">
    <property type="entry name" value="DUF1156"/>
    <property type="match status" value="1"/>
</dbReference>
<dbReference type="InterPro" id="IPR009537">
    <property type="entry name" value="DUF1156"/>
</dbReference>
<evidence type="ECO:0000313" key="3">
    <source>
        <dbReference type="Proteomes" id="UP001611415"/>
    </source>
</evidence>
<dbReference type="PROSITE" id="PS00092">
    <property type="entry name" value="N6_MTASE"/>
    <property type="match status" value="1"/>
</dbReference>
<reference evidence="2 3" key="1">
    <citation type="submission" date="2024-10" db="EMBL/GenBank/DDBJ databases">
        <title>The Natural Products Discovery Center: Release of the First 8490 Sequenced Strains for Exploring Actinobacteria Biosynthetic Diversity.</title>
        <authorList>
            <person name="Kalkreuter E."/>
            <person name="Kautsar S.A."/>
            <person name="Yang D."/>
            <person name="Bader C.D."/>
            <person name="Teijaro C.N."/>
            <person name="Fluegel L."/>
            <person name="Davis C.M."/>
            <person name="Simpson J.R."/>
            <person name="Lauterbach L."/>
            <person name="Steele A.D."/>
            <person name="Gui C."/>
            <person name="Meng S."/>
            <person name="Li G."/>
            <person name="Viehrig K."/>
            <person name="Ye F."/>
            <person name="Su P."/>
            <person name="Kiefer A.F."/>
            <person name="Nichols A."/>
            <person name="Cepeda A.J."/>
            <person name="Yan W."/>
            <person name="Fan B."/>
            <person name="Jiang Y."/>
            <person name="Adhikari A."/>
            <person name="Zheng C.-J."/>
            <person name="Schuster L."/>
            <person name="Cowan T.M."/>
            <person name="Smanski M.J."/>
            <person name="Chevrette M.G."/>
            <person name="De Carvalho L.P.S."/>
            <person name="Shen B."/>
        </authorList>
    </citation>
    <scope>NUCLEOTIDE SEQUENCE [LARGE SCALE GENOMIC DNA]</scope>
    <source>
        <strain evidence="2 3">NPDC019275</strain>
    </source>
</reference>
<gene>
    <name evidence="2" type="ORF">ACH49W_06880</name>
</gene>
<dbReference type="SUPFAM" id="SSF53335">
    <property type="entry name" value="S-adenosyl-L-methionine-dependent methyltransferases"/>
    <property type="match status" value="1"/>
</dbReference>
<comment type="caution">
    <text evidence="2">The sequence shown here is derived from an EMBL/GenBank/DDBJ whole genome shotgun (WGS) entry which is preliminary data.</text>
</comment>
<evidence type="ECO:0000259" key="1">
    <source>
        <dbReference type="Pfam" id="PF06634"/>
    </source>
</evidence>
<feature type="domain" description="DUF1156" evidence="1">
    <location>
        <begin position="11"/>
        <end position="81"/>
    </location>
</feature>
<evidence type="ECO:0000313" key="2">
    <source>
        <dbReference type="EMBL" id="MFI2473088.1"/>
    </source>
</evidence>
<organism evidence="2 3">
    <name type="scientific">Nocardia xishanensis</name>
    <dbReference type="NCBI Taxonomy" id="238964"/>
    <lineage>
        <taxon>Bacteria</taxon>
        <taxon>Bacillati</taxon>
        <taxon>Actinomycetota</taxon>
        <taxon>Actinomycetes</taxon>
        <taxon>Mycobacteriales</taxon>
        <taxon>Nocardiaceae</taxon>
        <taxon>Nocardia</taxon>
    </lineage>
</organism>
<keyword evidence="3" id="KW-1185">Reference proteome</keyword>